<dbReference type="Proteomes" id="UP000245626">
    <property type="component" value="Unassembled WGS sequence"/>
</dbReference>
<gene>
    <name evidence="1" type="ORF">IE53DRAFT_390315</name>
</gene>
<reference evidence="1 2" key="1">
    <citation type="journal article" date="2018" name="Mol. Biol. Evol.">
        <title>Broad Genomic Sampling Reveals a Smut Pathogenic Ancestry of the Fungal Clade Ustilaginomycotina.</title>
        <authorList>
            <person name="Kijpornyongpan T."/>
            <person name="Mondo S.J."/>
            <person name="Barry K."/>
            <person name="Sandor L."/>
            <person name="Lee J."/>
            <person name="Lipzen A."/>
            <person name="Pangilinan J."/>
            <person name="LaButti K."/>
            <person name="Hainaut M."/>
            <person name="Henrissat B."/>
            <person name="Grigoriev I.V."/>
            <person name="Spatafora J.W."/>
            <person name="Aime M.C."/>
        </authorList>
    </citation>
    <scope>NUCLEOTIDE SEQUENCE [LARGE SCALE GENOMIC DNA]</scope>
    <source>
        <strain evidence="1 2">SA 807</strain>
    </source>
</reference>
<evidence type="ECO:0000313" key="2">
    <source>
        <dbReference type="Proteomes" id="UP000245626"/>
    </source>
</evidence>
<sequence length="512" mass="55099">MVLNISTNTTKSGGKDQDVTTNALPALGAFLSTKSRISSSSSNRPKLSPEEVAAKIASILRPGPPFYSRVTNDDLIDHISDANVMNSEEELQRKASNNNNQSAPGQEEGGVATVWSSLESLPVGSSWGRIPSLGSSSPQQEERKSQEEEGEEEKDDGLWTSLMLTCDLEFTKVGIAKSYVIPSSVLEENHYFKGNQDRLYTSIGAGKRYKVEDWSKPSVVHRPSFQLLFSLASYQPQWTSSIDMWKWPSWVPLLGEKEGDGGKPVSGGGDPDPSSPPPPPPPSKGSKRVWIPSSTKVSLHAAWWGYSLYLPHSVIPDIEGDVDQAEKIANLIKTALTFLVNNIPSTLPSQFATVAVILKAIAPIVGYIATFIGWSWDQIKSFDKGKGVVLSATWILPIALIPRSWDAPDSPPTATPVGGYPTTPTKKEPTVVPDQPPSPPPNRTEIFPAPGSTLPPSDPETDDGGLVLGQPEKDMSHQTEGSPLGRSGEKDPSPSLGQADPPADRVPIDAES</sequence>
<organism evidence="1 2">
    <name type="scientific">Violaceomyces palustris</name>
    <dbReference type="NCBI Taxonomy" id="1673888"/>
    <lineage>
        <taxon>Eukaryota</taxon>
        <taxon>Fungi</taxon>
        <taxon>Dikarya</taxon>
        <taxon>Basidiomycota</taxon>
        <taxon>Ustilaginomycotina</taxon>
        <taxon>Ustilaginomycetes</taxon>
        <taxon>Violaceomycetales</taxon>
        <taxon>Violaceomycetaceae</taxon>
        <taxon>Violaceomyces</taxon>
    </lineage>
</organism>
<protein>
    <submittedName>
        <fullName evidence="1">Uncharacterized protein</fullName>
    </submittedName>
</protein>
<dbReference type="EMBL" id="KZ820400">
    <property type="protein sequence ID" value="PWN47552.1"/>
    <property type="molecule type" value="Genomic_DNA"/>
</dbReference>
<keyword evidence="2" id="KW-1185">Reference proteome</keyword>
<name>A0ACD0NNZ5_9BASI</name>
<evidence type="ECO:0000313" key="1">
    <source>
        <dbReference type="EMBL" id="PWN47552.1"/>
    </source>
</evidence>
<proteinExistence type="predicted"/>
<accession>A0ACD0NNZ5</accession>